<organism evidence="7 8">
    <name type="scientific">Catalinimonas alkaloidigena</name>
    <dbReference type="NCBI Taxonomy" id="1075417"/>
    <lineage>
        <taxon>Bacteria</taxon>
        <taxon>Pseudomonadati</taxon>
        <taxon>Bacteroidota</taxon>
        <taxon>Cytophagia</taxon>
        <taxon>Cytophagales</taxon>
        <taxon>Catalimonadaceae</taxon>
        <taxon>Catalinimonas</taxon>
    </lineage>
</organism>
<dbReference type="EMBL" id="FNFO01000004">
    <property type="protein sequence ID" value="SDL07939.1"/>
    <property type="molecule type" value="Genomic_DNA"/>
</dbReference>
<dbReference type="GO" id="GO:0051536">
    <property type="term" value="F:iron-sulfur cluster binding"/>
    <property type="evidence" value="ECO:0007669"/>
    <property type="project" value="UniProtKB-KW"/>
</dbReference>
<name>A0A1G9H524_9BACT</name>
<dbReference type="SUPFAM" id="SSF102114">
    <property type="entry name" value="Radical SAM enzymes"/>
    <property type="match status" value="1"/>
</dbReference>
<sequence>MQYHTSTSAPVHPPCTDWPLPHFPLSSELPTDLPNDLSGRSALVTPYRRQDRVVHLHCTPPADVATAPHAPTSPSLDLLKTFLRAAWQEGYDEVVFTGGEPFLYPDLGPLLRYTRRLGFKNRVVTHGLWLDLAHVQALLPWIDLTEIRVDGPPPLQPSDSFARLTQNLQALHRAGHAFGLVHVVTDASWASLLWLADFAYEHGARELHLRPPVAPRKNGKMTAQPQELLYKTFLIGQYLKSQYEPAMRVELDLWPVAQVPDQPRFGYLASVLRPDSTGACLPTRLSDVLPALVVDEQGNLMPLAYGVAQRFRVGHLSHLDIHPDLFDHYLQHRWPNLQQFLRDVWQEQTHQATPTLLNWNDTLVARSTAG</sequence>
<evidence type="ECO:0000313" key="7">
    <source>
        <dbReference type="EMBL" id="SDL07939.1"/>
    </source>
</evidence>
<dbReference type="InterPro" id="IPR050377">
    <property type="entry name" value="Radical_SAM_PqqE_MftC-like"/>
</dbReference>
<proteinExistence type="predicted"/>
<feature type="domain" description="Radical SAM core" evidence="6">
    <location>
        <begin position="57"/>
        <end position="177"/>
    </location>
</feature>
<keyword evidence="4" id="KW-0408">Iron</keyword>
<dbReference type="Pfam" id="PF04055">
    <property type="entry name" value="Radical_SAM"/>
    <property type="match status" value="1"/>
</dbReference>
<evidence type="ECO:0000313" key="8">
    <source>
        <dbReference type="Proteomes" id="UP000198510"/>
    </source>
</evidence>
<dbReference type="InterPro" id="IPR058240">
    <property type="entry name" value="rSAM_sf"/>
</dbReference>
<evidence type="ECO:0000256" key="3">
    <source>
        <dbReference type="ARBA" id="ARBA00022723"/>
    </source>
</evidence>
<dbReference type="AlphaFoldDB" id="A0A1G9H524"/>
<evidence type="ECO:0000256" key="1">
    <source>
        <dbReference type="ARBA" id="ARBA00001966"/>
    </source>
</evidence>
<reference evidence="7 8" key="1">
    <citation type="submission" date="2016-10" db="EMBL/GenBank/DDBJ databases">
        <authorList>
            <person name="de Groot N.N."/>
        </authorList>
    </citation>
    <scope>NUCLEOTIDE SEQUENCE [LARGE SCALE GENOMIC DNA]</scope>
    <source>
        <strain evidence="7 8">DSM 25186</strain>
    </source>
</reference>
<keyword evidence="2" id="KW-0949">S-adenosyl-L-methionine</keyword>
<keyword evidence="3" id="KW-0479">Metal-binding</keyword>
<comment type="cofactor">
    <cofactor evidence="1">
        <name>[4Fe-4S] cluster</name>
        <dbReference type="ChEBI" id="CHEBI:49883"/>
    </cofactor>
</comment>
<accession>A0A1G9H524</accession>
<keyword evidence="8" id="KW-1185">Reference proteome</keyword>
<dbReference type="PANTHER" id="PTHR11228">
    <property type="entry name" value="RADICAL SAM DOMAIN PROTEIN"/>
    <property type="match status" value="1"/>
</dbReference>
<dbReference type="Gene3D" id="3.20.20.70">
    <property type="entry name" value="Aldolase class I"/>
    <property type="match status" value="1"/>
</dbReference>
<dbReference type="InterPro" id="IPR013785">
    <property type="entry name" value="Aldolase_TIM"/>
</dbReference>
<dbReference type="PANTHER" id="PTHR11228:SF7">
    <property type="entry name" value="PQQA PEPTIDE CYCLASE"/>
    <property type="match status" value="1"/>
</dbReference>
<dbReference type="InterPro" id="IPR007197">
    <property type="entry name" value="rSAM"/>
</dbReference>
<dbReference type="STRING" id="1075417.SAMN05421823_104318"/>
<evidence type="ECO:0000259" key="6">
    <source>
        <dbReference type="Pfam" id="PF04055"/>
    </source>
</evidence>
<evidence type="ECO:0000256" key="5">
    <source>
        <dbReference type="ARBA" id="ARBA00023014"/>
    </source>
</evidence>
<evidence type="ECO:0000256" key="4">
    <source>
        <dbReference type="ARBA" id="ARBA00023004"/>
    </source>
</evidence>
<dbReference type="OrthoDB" id="7021155at2"/>
<gene>
    <name evidence="7" type="ORF">SAMN05421823_104318</name>
</gene>
<dbReference type="Proteomes" id="UP000198510">
    <property type="component" value="Unassembled WGS sequence"/>
</dbReference>
<dbReference type="GO" id="GO:0003824">
    <property type="term" value="F:catalytic activity"/>
    <property type="evidence" value="ECO:0007669"/>
    <property type="project" value="InterPro"/>
</dbReference>
<protein>
    <submittedName>
        <fullName evidence="7">Radical SAM superfamily protein</fullName>
    </submittedName>
</protein>
<dbReference type="GO" id="GO:0046872">
    <property type="term" value="F:metal ion binding"/>
    <property type="evidence" value="ECO:0007669"/>
    <property type="project" value="UniProtKB-KW"/>
</dbReference>
<keyword evidence="5" id="KW-0411">Iron-sulfur</keyword>
<evidence type="ECO:0000256" key="2">
    <source>
        <dbReference type="ARBA" id="ARBA00022691"/>
    </source>
</evidence>
<dbReference type="RefSeq" id="WP_089682325.1">
    <property type="nucleotide sequence ID" value="NZ_FNFO01000004.1"/>
</dbReference>
<dbReference type="CDD" id="cd01335">
    <property type="entry name" value="Radical_SAM"/>
    <property type="match status" value="1"/>
</dbReference>